<proteinExistence type="predicted"/>
<evidence type="ECO:0000313" key="2">
    <source>
        <dbReference type="Proteomes" id="UP000239001"/>
    </source>
</evidence>
<sequence>MLFELTLYLICFCSGCLALYKPTEILNTPPFQDTHSPCHTSVSLKNVVSSNNFDNFYDALKESLKEEKRLTEYTINELRKHIKDHQLLSIIKTRTGKNLTHCTKAELLAILT</sequence>
<keyword evidence="2" id="KW-1185">Reference proteome</keyword>
<protein>
    <submittedName>
        <fullName evidence="1">Uncharacterized protein</fullName>
    </submittedName>
</protein>
<accession>A0A2T1LR24</accession>
<dbReference type="Proteomes" id="UP000239001">
    <property type="component" value="Unassembled WGS sequence"/>
</dbReference>
<name>A0A2T1LR24_9CHRO</name>
<dbReference type="EMBL" id="PXOH01000054">
    <property type="protein sequence ID" value="PSF30536.1"/>
    <property type="molecule type" value="Genomic_DNA"/>
</dbReference>
<comment type="caution">
    <text evidence="1">The sequence shown here is derived from an EMBL/GenBank/DDBJ whole genome shotgun (WGS) entry which is preliminary data.</text>
</comment>
<gene>
    <name evidence="1" type="ORF">C7H19_23785</name>
</gene>
<evidence type="ECO:0000313" key="1">
    <source>
        <dbReference type="EMBL" id="PSF30536.1"/>
    </source>
</evidence>
<dbReference type="RefSeq" id="WP_106459396.1">
    <property type="nucleotide sequence ID" value="NZ_PXOH01000054.1"/>
</dbReference>
<organism evidence="1 2">
    <name type="scientific">Aphanothece hegewaldii CCALA 016</name>
    <dbReference type="NCBI Taxonomy" id="2107694"/>
    <lineage>
        <taxon>Bacteria</taxon>
        <taxon>Bacillati</taxon>
        <taxon>Cyanobacteriota</taxon>
        <taxon>Cyanophyceae</taxon>
        <taxon>Oscillatoriophycideae</taxon>
        <taxon>Chroococcales</taxon>
        <taxon>Aphanothecaceae</taxon>
        <taxon>Aphanothece</taxon>
    </lineage>
</organism>
<reference evidence="1 2" key="1">
    <citation type="submission" date="2018-03" db="EMBL/GenBank/DDBJ databases">
        <title>The ancient ancestry and fast evolution of plastids.</title>
        <authorList>
            <person name="Moore K.R."/>
            <person name="Magnabosco C."/>
            <person name="Momper L."/>
            <person name="Gold D.A."/>
            <person name="Bosak T."/>
            <person name="Fournier G.P."/>
        </authorList>
    </citation>
    <scope>NUCLEOTIDE SEQUENCE [LARGE SCALE GENOMIC DNA]</scope>
    <source>
        <strain evidence="1 2">CCALA 016</strain>
    </source>
</reference>
<dbReference type="AlphaFoldDB" id="A0A2T1LR24"/>
<reference evidence="1 2" key="2">
    <citation type="submission" date="2018-03" db="EMBL/GenBank/DDBJ databases">
        <authorList>
            <person name="Keele B.F."/>
        </authorList>
    </citation>
    <scope>NUCLEOTIDE SEQUENCE [LARGE SCALE GENOMIC DNA]</scope>
    <source>
        <strain evidence="1 2">CCALA 016</strain>
    </source>
</reference>